<dbReference type="GeneID" id="120053952"/>
<evidence type="ECO:0000256" key="9">
    <source>
        <dbReference type="ARBA" id="ARBA00022990"/>
    </source>
</evidence>
<dbReference type="Pfam" id="PF00076">
    <property type="entry name" value="RRM_1"/>
    <property type="match status" value="3"/>
</dbReference>
<feature type="compositionally biased region" description="Basic and acidic residues" evidence="17">
    <location>
        <begin position="98"/>
        <end position="109"/>
    </location>
</feature>
<evidence type="ECO:0000256" key="12">
    <source>
        <dbReference type="ARBA" id="ARBA00053567"/>
    </source>
</evidence>
<dbReference type="PROSITE" id="PS50102">
    <property type="entry name" value="RRM"/>
    <property type="match status" value="4"/>
</dbReference>
<evidence type="ECO:0000256" key="7">
    <source>
        <dbReference type="ARBA" id="ARBA00022843"/>
    </source>
</evidence>
<evidence type="ECO:0000256" key="17">
    <source>
        <dbReference type="SAM" id="MobiDB-lite"/>
    </source>
</evidence>
<organism evidence="19 20">
    <name type="scientific">Salvelinus namaycush</name>
    <name type="common">Lake trout</name>
    <name type="synonym">Salmo namaycush</name>
    <dbReference type="NCBI Taxonomy" id="8040"/>
    <lineage>
        <taxon>Eukaryota</taxon>
        <taxon>Metazoa</taxon>
        <taxon>Chordata</taxon>
        <taxon>Craniata</taxon>
        <taxon>Vertebrata</taxon>
        <taxon>Euteleostomi</taxon>
        <taxon>Actinopterygii</taxon>
        <taxon>Neopterygii</taxon>
        <taxon>Teleostei</taxon>
        <taxon>Protacanthopterygii</taxon>
        <taxon>Salmoniformes</taxon>
        <taxon>Salmonidae</taxon>
        <taxon>Salmoninae</taxon>
        <taxon>Salvelinus</taxon>
    </lineage>
</organism>
<evidence type="ECO:0000256" key="1">
    <source>
        <dbReference type="ARBA" id="ARBA00004604"/>
    </source>
</evidence>
<evidence type="ECO:0000256" key="3">
    <source>
        <dbReference type="ARBA" id="ARBA00022553"/>
    </source>
</evidence>
<dbReference type="CDD" id="cd12416">
    <property type="entry name" value="RRM4_RBM28_like"/>
    <property type="match status" value="1"/>
</dbReference>
<evidence type="ECO:0000256" key="2">
    <source>
        <dbReference type="ARBA" id="ARBA00022499"/>
    </source>
</evidence>
<evidence type="ECO:0000256" key="14">
    <source>
        <dbReference type="ARBA" id="ARBA00067877"/>
    </source>
</evidence>
<dbReference type="Proteomes" id="UP000808372">
    <property type="component" value="Chromosome 9"/>
</dbReference>
<dbReference type="InterPro" id="IPR012677">
    <property type="entry name" value="Nucleotide-bd_a/b_plait_sf"/>
</dbReference>
<dbReference type="PANTHER" id="PTHR48039">
    <property type="entry name" value="RNA-BINDING MOTIF PROTEIN 14B"/>
    <property type="match status" value="1"/>
</dbReference>
<keyword evidence="2" id="KW-1017">Isopeptide bond</keyword>
<dbReference type="OrthoDB" id="439808at2759"/>
<evidence type="ECO:0000256" key="11">
    <source>
        <dbReference type="ARBA" id="ARBA00023242"/>
    </source>
</evidence>
<feature type="region of interest" description="Disordered" evidence="17">
    <location>
        <begin position="201"/>
        <end position="319"/>
    </location>
</feature>
<evidence type="ECO:0000256" key="8">
    <source>
        <dbReference type="ARBA" id="ARBA00022884"/>
    </source>
</evidence>
<feature type="domain" description="RRM" evidence="18">
    <location>
        <begin position="323"/>
        <end position="407"/>
    </location>
</feature>
<keyword evidence="5" id="KW-0747">Spliceosome</keyword>
<dbReference type="FunFam" id="3.30.70.330:FF:000315">
    <property type="entry name" value="RNA-binding motif protein 28"/>
    <property type="match status" value="1"/>
</dbReference>
<dbReference type="CDD" id="cd12414">
    <property type="entry name" value="RRM2_RBM28_like"/>
    <property type="match status" value="1"/>
</dbReference>
<keyword evidence="9" id="KW-0007">Acetylation</keyword>
<proteinExistence type="predicted"/>
<feature type="compositionally biased region" description="Acidic residues" evidence="17">
    <location>
        <begin position="219"/>
        <end position="234"/>
    </location>
</feature>
<feature type="domain" description="RRM" evidence="18">
    <location>
        <begin position="4"/>
        <end position="80"/>
    </location>
</feature>
<feature type="compositionally biased region" description="Basic and acidic residues" evidence="17">
    <location>
        <begin position="204"/>
        <end position="217"/>
    </location>
</feature>
<dbReference type="RefSeq" id="XP_038857208.1">
    <property type="nucleotide sequence ID" value="XM_039001280.1"/>
</dbReference>
<dbReference type="KEGG" id="snh:120053952"/>
<comment type="subcellular location">
    <subcellularLocation>
        <location evidence="1">Nucleus</location>
        <location evidence="1">Nucleolus</location>
    </subcellularLocation>
</comment>
<gene>
    <name evidence="20" type="primary">LOC120053952</name>
</gene>
<evidence type="ECO:0000256" key="13">
    <source>
        <dbReference type="ARBA" id="ARBA00062033"/>
    </source>
</evidence>
<evidence type="ECO:0000313" key="20">
    <source>
        <dbReference type="RefSeq" id="XP_038857208.1"/>
    </source>
</evidence>
<dbReference type="GO" id="GO:0006397">
    <property type="term" value="P:mRNA processing"/>
    <property type="evidence" value="ECO:0007669"/>
    <property type="project" value="UniProtKB-KW"/>
</dbReference>
<dbReference type="Gene3D" id="3.30.70.330">
    <property type="match status" value="4"/>
</dbReference>
<dbReference type="GO" id="GO:0005681">
    <property type="term" value="C:spliceosomal complex"/>
    <property type="evidence" value="ECO:0007669"/>
    <property type="project" value="UniProtKB-KW"/>
</dbReference>
<sequence>MSALTIFVRSLPADASNDRLEEIFSEIGPVKHCFVVKEKGAEKCRGFGYVTYSMVEDAQRAVREVKDYDGQKINVSVAKKKLNDKKRGTTATAPKDPVPQKEQKSEGGLKKNRRKARLIIRNLSFKCSNEDLKQTFAKFGTVLEANIPLKPDGKMRGFAFVQFKNVLEAGKALNAINLKEIKGRQVAVDWAVAKDKFVATQPGAKKEEKVAAEKAAPESDSEEEEKVEEDEEEEEKKKKPVAHSKNNPLYRVSSKPAQQPDSPSEHESEEEDGEDHDAESQESDCDETSDLGSDKDDDEDEDDEDSDSAANRKPLPSDINQGKTIFIRNLSFDTEEEGLEEVLLQYGELKYIKICLHPDTEHSKGIAFAQFKSKEAAEKCIAAAEDESESGGIRVDGRKLNVVAAVSREDAVKLKDKKVKTHTGTRNIYLAREGLIRSGTKAAEGVPAADMAKRTRFEDLKRTKLRDINVFVSKTRLCVHNLPKFVDVKQLRQLCLKAAGGGKVVRITECRVMYDKKPERGQVLGRSLGYGFVQFQEHEHALKTLRYLNNNPDIYGNTKRPIAEFSLEDGKKLKMKEMRQQYVKEHFKGRGPQGGGKPQSGGKTGPQRCASKTQSAMVTKEGPAKTQTQSLPSGQDRKDGVPPPQAKTLFHAQTQPQDQTLFQTQPQGQTLFHAQTQPQGQKQGRQYAGFQTTPVLEHVELEDGKKRRKVLALPSHHGPKIRARDKGKQQQQPAQLKKPKNRPSRRELQGGTSLEKPTQPRTKSANGAKKRFRSQEDDRFDNLVEQYKRKLMGGNKTTTIKKNKWFNS</sequence>
<evidence type="ECO:0000259" key="18">
    <source>
        <dbReference type="PROSITE" id="PS50102"/>
    </source>
</evidence>
<dbReference type="InterPro" id="IPR051945">
    <property type="entry name" value="RRM_MRD1_RNA_proc_ribogen"/>
</dbReference>
<keyword evidence="11" id="KW-0539">Nucleus</keyword>
<dbReference type="CDD" id="cd12415">
    <property type="entry name" value="RRM3_RBM28_like"/>
    <property type="match status" value="1"/>
</dbReference>
<feature type="domain" description="RRM" evidence="18">
    <location>
        <begin position="475"/>
        <end position="580"/>
    </location>
</feature>
<comment type="function">
    <text evidence="12">Nucleolar component of the spliceosomal ribonucleoprotein complexes.</text>
</comment>
<feature type="compositionally biased region" description="Gly residues" evidence="17">
    <location>
        <begin position="591"/>
        <end position="604"/>
    </location>
</feature>
<dbReference type="FunFam" id="3.30.70.330:FF:000182">
    <property type="entry name" value="RNA-binding motif protein 28"/>
    <property type="match status" value="1"/>
</dbReference>
<evidence type="ECO:0000256" key="4">
    <source>
        <dbReference type="ARBA" id="ARBA00022664"/>
    </source>
</evidence>
<feature type="region of interest" description="Disordered" evidence="17">
    <location>
        <begin position="697"/>
        <end position="781"/>
    </location>
</feature>
<name>A0A8U1BL85_SALNM</name>
<dbReference type="SUPFAM" id="SSF54928">
    <property type="entry name" value="RNA-binding domain, RBD"/>
    <property type="match status" value="3"/>
</dbReference>
<keyword evidence="19" id="KW-1185">Reference proteome</keyword>
<protein>
    <recommendedName>
        <fullName evidence="14">RNA-binding protein 28</fullName>
    </recommendedName>
    <alternativeName>
        <fullName evidence="15">RNA-binding motif protein 28</fullName>
    </alternativeName>
</protein>
<evidence type="ECO:0000313" key="19">
    <source>
        <dbReference type="Proteomes" id="UP000808372"/>
    </source>
</evidence>
<feature type="compositionally biased region" description="Acidic residues" evidence="17">
    <location>
        <begin position="267"/>
        <end position="307"/>
    </location>
</feature>
<keyword evidence="3" id="KW-0597">Phosphoprotein</keyword>
<dbReference type="AlphaFoldDB" id="A0A8U1BL85"/>
<evidence type="ECO:0000256" key="16">
    <source>
        <dbReference type="PROSITE-ProRule" id="PRU00176"/>
    </source>
</evidence>
<dbReference type="InterPro" id="IPR003954">
    <property type="entry name" value="RRM_euk-type"/>
</dbReference>
<feature type="domain" description="RRM" evidence="18">
    <location>
        <begin position="116"/>
        <end position="193"/>
    </location>
</feature>
<keyword evidence="7" id="KW-0832">Ubl conjugation</keyword>
<dbReference type="CDD" id="cd12413">
    <property type="entry name" value="RRM1_RBM28_like"/>
    <property type="match status" value="1"/>
</dbReference>
<evidence type="ECO:0000256" key="10">
    <source>
        <dbReference type="ARBA" id="ARBA00023187"/>
    </source>
</evidence>
<dbReference type="SMART" id="SM00360">
    <property type="entry name" value="RRM"/>
    <property type="match status" value="4"/>
</dbReference>
<feature type="region of interest" description="Disordered" evidence="17">
    <location>
        <begin position="84"/>
        <end position="111"/>
    </location>
</feature>
<dbReference type="GO" id="GO:0003729">
    <property type="term" value="F:mRNA binding"/>
    <property type="evidence" value="ECO:0007669"/>
    <property type="project" value="TreeGrafter"/>
</dbReference>
<feature type="compositionally biased region" description="Polar residues" evidence="17">
    <location>
        <begin position="750"/>
        <end position="765"/>
    </location>
</feature>
<dbReference type="PANTHER" id="PTHR48039:SF5">
    <property type="entry name" value="RNA-BINDING PROTEIN 28"/>
    <property type="match status" value="1"/>
</dbReference>
<evidence type="ECO:0000256" key="5">
    <source>
        <dbReference type="ARBA" id="ARBA00022728"/>
    </source>
</evidence>
<feature type="region of interest" description="Disordered" evidence="17">
    <location>
        <begin position="585"/>
        <end position="647"/>
    </location>
</feature>
<accession>A0A8U1BL85</accession>
<dbReference type="InterPro" id="IPR000504">
    <property type="entry name" value="RRM_dom"/>
</dbReference>
<keyword evidence="6" id="KW-0677">Repeat</keyword>
<keyword evidence="8 16" id="KW-0694">RNA-binding</keyword>
<dbReference type="GO" id="GO:0008380">
    <property type="term" value="P:RNA splicing"/>
    <property type="evidence" value="ECO:0007669"/>
    <property type="project" value="UniProtKB-KW"/>
</dbReference>
<evidence type="ECO:0000256" key="15">
    <source>
        <dbReference type="ARBA" id="ARBA00075702"/>
    </source>
</evidence>
<reference evidence="20" key="1">
    <citation type="submission" date="2025-08" db="UniProtKB">
        <authorList>
            <consortium name="RefSeq"/>
        </authorList>
    </citation>
    <scope>IDENTIFICATION</scope>
    <source>
        <tissue evidence="20">White muscle</tissue>
    </source>
</reference>
<keyword evidence="4" id="KW-0507">mRNA processing</keyword>
<dbReference type="GO" id="GO:0005730">
    <property type="term" value="C:nucleolus"/>
    <property type="evidence" value="ECO:0007669"/>
    <property type="project" value="UniProtKB-SubCell"/>
</dbReference>
<evidence type="ECO:0000256" key="6">
    <source>
        <dbReference type="ARBA" id="ARBA00022737"/>
    </source>
</evidence>
<dbReference type="SMART" id="SM00361">
    <property type="entry name" value="RRM_1"/>
    <property type="match status" value="3"/>
</dbReference>
<keyword evidence="10" id="KW-0508">mRNA splicing</keyword>
<dbReference type="InterPro" id="IPR035979">
    <property type="entry name" value="RBD_domain_sf"/>
</dbReference>
<dbReference type="FunFam" id="3.30.70.330:FF:000340">
    <property type="entry name" value="RNA-binding motif protein 28"/>
    <property type="match status" value="1"/>
</dbReference>
<comment type="subunit">
    <text evidence="13">Interacts with U1, U2, U4, U5, and U6 spliceosomal small nuclear RNAs (snRNAs).</text>
</comment>